<dbReference type="OrthoDB" id="416585at2759"/>
<feature type="transmembrane region" description="Helical" evidence="15">
    <location>
        <begin position="278"/>
        <end position="297"/>
    </location>
</feature>
<feature type="compositionally biased region" description="Basic and acidic residues" evidence="14">
    <location>
        <begin position="19"/>
        <end position="30"/>
    </location>
</feature>
<dbReference type="Gene3D" id="1.10.238.10">
    <property type="entry name" value="EF-hand"/>
    <property type="match status" value="1"/>
</dbReference>
<dbReference type="InterPro" id="IPR027359">
    <property type="entry name" value="Volt_channel_dom_sf"/>
</dbReference>
<evidence type="ECO:0000256" key="8">
    <source>
        <dbReference type="ARBA" id="ARBA00022882"/>
    </source>
</evidence>
<evidence type="ECO:0000313" key="17">
    <source>
        <dbReference type="EMBL" id="CAE7180127.1"/>
    </source>
</evidence>
<evidence type="ECO:0000256" key="13">
    <source>
        <dbReference type="ARBA" id="ARBA00023303"/>
    </source>
</evidence>
<evidence type="ECO:0000256" key="5">
    <source>
        <dbReference type="ARBA" id="ARBA00022673"/>
    </source>
</evidence>
<comment type="subcellular location">
    <subcellularLocation>
        <location evidence="1">Membrane</location>
        <topology evidence="1">Multi-pass membrane protein</topology>
    </subcellularLocation>
</comment>
<dbReference type="PANTHER" id="PTHR45628:SF7">
    <property type="entry name" value="VOLTAGE-DEPENDENT CALCIUM CHANNEL TYPE A SUBUNIT ALPHA-1"/>
    <property type="match status" value="1"/>
</dbReference>
<dbReference type="PROSITE" id="PS50222">
    <property type="entry name" value="EF_HAND_2"/>
    <property type="match status" value="1"/>
</dbReference>
<evidence type="ECO:0000256" key="3">
    <source>
        <dbReference type="ARBA" id="ARBA00022553"/>
    </source>
</evidence>
<keyword evidence="12" id="KW-0325">Glycoprotein</keyword>
<feature type="domain" description="EF-hand" evidence="16">
    <location>
        <begin position="509"/>
        <end position="544"/>
    </location>
</feature>
<sequence>MPAPRPSSAVRPGSPGRRRLGEGKGTEWEFHPPSPAALPAFQLKADLVNHQEKMEAIIGEMLAKIPQLTSQAVREELLKTQWPLHRKRSSLHTSQRSSLRLSGGVDFPSLPQAASVKPPGMNDEDLNKELAMSRSTSSFSPSRGGSKLEAWGGNEEEAVTFKLERNKVRGVKSYLEKKSQQLDAATGKRCQRFARMVVTHPKFEWCCAILILVCAVMIGVEAHWTVGNIGASEPLSFRVLNSLFNIAFSIELLLRAIVDGMYFLSYKNPSIHWNLMDSLLVASGLVEEILFLVLVTASTNLSGLKILRMVRLARILRIVKVVRFFSELRVMVNGVIGSAKSLIWALLLLVLVNFLFGVLVMQLSVEYLETVNPNAELLAYFGTLPRTMLTLYEAVSGGIDWNNAVVTLRPVSMWMEYIFSAYVFFTVFCCMNIVTGIFVDNAKALKVADEEAMHHEAMKERQKWIVEVADLFSRISEAHAGQLTKEQFVYHLTNSDRIATCFSHLGINTETTNTDELWDLFDMDENGCIDQDEFAMGIRQFHGPARSIDLFKMRREVKELFKLVKEQVSLG</sequence>
<dbReference type="Proteomes" id="UP000649617">
    <property type="component" value="Unassembled WGS sequence"/>
</dbReference>
<dbReference type="Pfam" id="PF00520">
    <property type="entry name" value="Ion_trans"/>
    <property type="match status" value="1"/>
</dbReference>
<feature type="region of interest" description="Disordered" evidence="14">
    <location>
        <begin position="1"/>
        <end position="33"/>
    </location>
</feature>
<evidence type="ECO:0000256" key="2">
    <source>
        <dbReference type="ARBA" id="ARBA00022448"/>
    </source>
</evidence>
<protein>
    <recommendedName>
        <fullName evidence="16">EF-hand domain-containing protein</fullName>
    </recommendedName>
</protein>
<dbReference type="InterPro" id="IPR005821">
    <property type="entry name" value="Ion_trans_dom"/>
</dbReference>
<evidence type="ECO:0000256" key="6">
    <source>
        <dbReference type="ARBA" id="ARBA00022692"/>
    </source>
</evidence>
<dbReference type="GO" id="GO:0005891">
    <property type="term" value="C:voltage-gated calcium channel complex"/>
    <property type="evidence" value="ECO:0007669"/>
    <property type="project" value="TreeGrafter"/>
</dbReference>
<feature type="region of interest" description="Disordered" evidence="14">
    <location>
        <begin position="85"/>
        <end position="125"/>
    </location>
</feature>
<dbReference type="Gene3D" id="1.10.287.70">
    <property type="match status" value="1"/>
</dbReference>
<evidence type="ECO:0000256" key="11">
    <source>
        <dbReference type="ARBA" id="ARBA00023136"/>
    </source>
</evidence>
<evidence type="ECO:0000313" key="18">
    <source>
        <dbReference type="Proteomes" id="UP000649617"/>
    </source>
</evidence>
<evidence type="ECO:0000256" key="14">
    <source>
        <dbReference type="SAM" id="MobiDB-lite"/>
    </source>
</evidence>
<feature type="transmembrane region" description="Helical" evidence="15">
    <location>
        <begin position="342"/>
        <end position="365"/>
    </location>
</feature>
<evidence type="ECO:0000256" key="15">
    <source>
        <dbReference type="SAM" id="Phobius"/>
    </source>
</evidence>
<evidence type="ECO:0000259" key="16">
    <source>
        <dbReference type="PROSITE" id="PS50222"/>
    </source>
</evidence>
<keyword evidence="6 15" id="KW-0812">Transmembrane</keyword>
<keyword evidence="3" id="KW-0597">Phosphoprotein</keyword>
<accession>A0A812ITL4</accession>
<keyword evidence="4" id="KW-0109">Calcium transport</keyword>
<evidence type="ECO:0000256" key="12">
    <source>
        <dbReference type="ARBA" id="ARBA00023180"/>
    </source>
</evidence>
<reference evidence="17" key="1">
    <citation type="submission" date="2021-02" db="EMBL/GenBank/DDBJ databases">
        <authorList>
            <person name="Dougan E. K."/>
            <person name="Rhodes N."/>
            <person name="Thang M."/>
            <person name="Chan C."/>
        </authorList>
    </citation>
    <scope>NUCLEOTIDE SEQUENCE</scope>
</reference>
<dbReference type="GO" id="GO:0005509">
    <property type="term" value="F:calcium ion binding"/>
    <property type="evidence" value="ECO:0007669"/>
    <property type="project" value="InterPro"/>
</dbReference>
<dbReference type="AlphaFoldDB" id="A0A812ITL4"/>
<evidence type="ECO:0000256" key="9">
    <source>
        <dbReference type="ARBA" id="ARBA00022989"/>
    </source>
</evidence>
<organism evidence="17 18">
    <name type="scientific">Symbiodinium pilosum</name>
    <name type="common">Dinoflagellate</name>
    <dbReference type="NCBI Taxonomy" id="2952"/>
    <lineage>
        <taxon>Eukaryota</taxon>
        <taxon>Sar</taxon>
        <taxon>Alveolata</taxon>
        <taxon>Dinophyceae</taxon>
        <taxon>Suessiales</taxon>
        <taxon>Symbiodiniaceae</taxon>
        <taxon>Symbiodinium</taxon>
    </lineage>
</organism>
<dbReference type="GO" id="GO:0098703">
    <property type="term" value="P:calcium ion import across plasma membrane"/>
    <property type="evidence" value="ECO:0007669"/>
    <property type="project" value="TreeGrafter"/>
</dbReference>
<keyword evidence="9 15" id="KW-1133">Transmembrane helix</keyword>
<dbReference type="InterPro" id="IPR018247">
    <property type="entry name" value="EF_Hand_1_Ca_BS"/>
</dbReference>
<dbReference type="Gene3D" id="1.20.120.350">
    <property type="entry name" value="Voltage-gated potassium channels. Chain C"/>
    <property type="match status" value="1"/>
</dbReference>
<dbReference type="SUPFAM" id="SSF47473">
    <property type="entry name" value="EF-hand"/>
    <property type="match status" value="1"/>
</dbReference>
<dbReference type="GO" id="GO:0008331">
    <property type="term" value="F:high voltage-gated calcium channel activity"/>
    <property type="evidence" value="ECO:0007669"/>
    <property type="project" value="TreeGrafter"/>
</dbReference>
<dbReference type="PROSITE" id="PS00018">
    <property type="entry name" value="EF_HAND_1"/>
    <property type="match status" value="1"/>
</dbReference>
<keyword evidence="8" id="KW-0851">Voltage-gated channel</keyword>
<feature type="transmembrane region" description="Helical" evidence="15">
    <location>
        <begin position="419"/>
        <end position="439"/>
    </location>
</feature>
<evidence type="ECO:0000256" key="7">
    <source>
        <dbReference type="ARBA" id="ARBA00022837"/>
    </source>
</evidence>
<keyword evidence="2" id="KW-0813">Transport</keyword>
<keyword evidence="18" id="KW-1185">Reference proteome</keyword>
<keyword evidence="5" id="KW-0107">Calcium channel</keyword>
<keyword evidence="11 15" id="KW-0472">Membrane</keyword>
<keyword evidence="10" id="KW-0406">Ion transport</keyword>
<keyword evidence="7" id="KW-0106">Calcium</keyword>
<proteinExistence type="predicted"/>
<dbReference type="PANTHER" id="PTHR45628">
    <property type="entry name" value="VOLTAGE-DEPENDENT CALCIUM CHANNEL TYPE A SUBUNIT ALPHA-1"/>
    <property type="match status" value="1"/>
</dbReference>
<dbReference type="EMBL" id="CAJNIZ010000991">
    <property type="protein sequence ID" value="CAE7180127.1"/>
    <property type="molecule type" value="Genomic_DNA"/>
</dbReference>
<gene>
    <name evidence="17" type="ORF">SPIL2461_LOCUS1035</name>
</gene>
<evidence type="ECO:0000256" key="1">
    <source>
        <dbReference type="ARBA" id="ARBA00004141"/>
    </source>
</evidence>
<comment type="caution">
    <text evidence="17">The sequence shown here is derived from an EMBL/GenBank/DDBJ whole genome shotgun (WGS) entry which is preliminary data.</text>
</comment>
<name>A0A812ITL4_SYMPI</name>
<dbReference type="InterPro" id="IPR050599">
    <property type="entry name" value="VDCC_alpha-1_subunit"/>
</dbReference>
<evidence type="ECO:0000256" key="4">
    <source>
        <dbReference type="ARBA" id="ARBA00022568"/>
    </source>
</evidence>
<keyword evidence="13" id="KW-0407">Ion channel</keyword>
<dbReference type="InterPro" id="IPR002048">
    <property type="entry name" value="EF_hand_dom"/>
</dbReference>
<dbReference type="SUPFAM" id="SSF81324">
    <property type="entry name" value="Voltage-gated potassium channels"/>
    <property type="match status" value="1"/>
</dbReference>
<feature type="compositionally biased region" description="Polar residues" evidence="14">
    <location>
        <begin position="91"/>
        <end position="100"/>
    </location>
</feature>
<evidence type="ECO:0000256" key="10">
    <source>
        <dbReference type="ARBA" id="ARBA00023065"/>
    </source>
</evidence>
<dbReference type="InterPro" id="IPR011992">
    <property type="entry name" value="EF-hand-dom_pair"/>
</dbReference>
<feature type="transmembrane region" description="Helical" evidence="15">
    <location>
        <begin position="208"/>
        <end position="227"/>
    </location>
</feature>